<keyword evidence="5" id="KW-1185">Reference proteome</keyword>
<comment type="caution">
    <text evidence="4">The sequence shown here is derived from an EMBL/GenBank/DDBJ whole genome shotgun (WGS) entry which is preliminary data.</text>
</comment>
<feature type="domain" description="Rhodopsin" evidence="3">
    <location>
        <begin position="2"/>
        <end position="213"/>
    </location>
</feature>
<keyword evidence="2" id="KW-0472">Membrane</keyword>
<dbReference type="InterPro" id="IPR049326">
    <property type="entry name" value="Rhodopsin_dom_fungi"/>
</dbReference>
<name>A0A2K1QWT5_9PEZI</name>
<evidence type="ECO:0000256" key="1">
    <source>
        <dbReference type="SAM" id="MobiDB-lite"/>
    </source>
</evidence>
<evidence type="ECO:0000313" key="4">
    <source>
        <dbReference type="EMBL" id="PNS19430.1"/>
    </source>
</evidence>
<keyword evidence="2" id="KW-1133">Transmembrane helix</keyword>
<evidence type="ECO:0000256" key="2">
    <source>
        <dbReference type="SAM" id="Phobius"/>
    </source>
</evidence>
<gene>
    <name evidence="4" type="ORF">CAC42_7274</name>
</gene>
<proteinExistence type="predicted"/>
<dbReference type="Pfam" id="PF20684">
    <property type="entry name" value="Fung_rhodopsin"/>
    <property type="match status" value="1"/>
</dbReference>
<feature type="transmembrane region" description="Helical" evidence="2">
    <location>
        <begin position="188"/>
        <end position="209"/>
    </location>
</feature>
<feature type="transmembrane region" description="Helical" evidence="2">
    <location>
        <begin position="83"/>
        <end position="102"/>
    </location>
</feature>
<dbReference type="InParanoid" id="A0A2K1QWT5"/>
<accession>A0A2K1QWT5</accession>
<dbReference type="AlphaFoldDB" id="A0A2K1QWT5"/>
<feature type="region of interest" description="Disordered" evidence="1">
    <location>
        <begin position="279"/>
        <end position="318"/>
    </location>
</feature>
<feature type="compositionally biased region" description="Low complexity" evidence="1">
    <location>
        <begin position="288"/>
        <end position="299"/>
    </location>
</feature>
<dbReference type="PANTHER" id="PTHR39614">
    <property type="entry name" value="INTEGRAL MEMBRANE PROTEIN"/>
    <property type="match status" value="1"/>
</dbReference>
<feature type="transmembrane region" description="Helical" evidence="2">
    <location>
        <begin position="50"/>
        <end position="71"/>
    </location>
</feature>
<dbReference type="EMBL" id="NKHZ01000031">
    <property type="protein sequence ID" value="PNS19430.1"/>
    <property type="molecule type" value="Genomic_DNA"/>
</dbReference>
<feature type="transmembrane region" description="Helical" evidence="2">
    <location>
        <begin position="114"/>
        <end position="139"/>
    </location>
</feature>
<keyword evidence="2" id="KW-0812">Transmembrane</keyword>
<dbReference type="STRING" id="2082308.A0A2K1QWT5"/>
<dbReference type="Proteomes" id="UP000243797">
    <property type="component" value="Unassembled WGS sequence"/>
</dbReference>
<reference evidence="4 5" key="1">
    <citation type="submission" date="2017-06" db="EMBL/GenBank/DDBJ databases">
        <title>Draft genome sequence of a variant of Elsinoe murrayae.</title>
        <authorList>
            <person name="Cheng Q."/>
        </authorList>
    </citation>
    <scope>NUCLEOTIDE SEQUENCE [LARGE SCALE GENOMIC DNA]</scope>
    <source>
        <strain evidence="4 5">CQ-2017a</strain>
    </source>
</reference>
<sequence length="318" mass="34745">MRLKVNGPWGNDDWAAGVGTASAIAHTALLVRAVDEWGVDSNDSILTVELAVNALYLLTVASSRISTGLLLQRLERKHLNNKLIRIANTASVLWFMVGTIALGGYRGRRCATSFPLWCGLESVGLFLELLVIPFVIILIWDLKLALKQKMVVLLSFSTRLSTLPPVVLRLISMNRGACSNQSYGSDAFFAIMSLIAVHVSIMVATFSCVKQFLVAFDTGAFVAGTIHEHVDPGHKSYEMASQDSTRLLRPPNPTMGGRRSAGLQLRPNDAGYTVTEIESRLDQRPEEAASMASDASEQAIITKTQEWDVTEGKDVRPT</sequence>
<organism evidence="4 5">
    <name type="scientific">Sphaceloma murrayae</name>
    <dbReference type="NCBI Taxonomy" id="2082308"/>
    <lineage>
        <taxon>Eukaryota</taxon>
        <taxon>Fungi</taxon>
        <taxon>Dikarya</taxon>
        <taxon>Ascomycota</taxon>
        <taxon>Pezizomycotina</taxon>
        <taxon>Dothideomycetes</taxon>
        <taxon>Dothideomycetidae</taxon>
        <taxon>Myriangiales</taxon>
        <taxon>Elsinoaceae</taxon>
        <taxon>Sphaceloma</taxon>
    </lineage>
</organism>
<evidence type="ECO:0000313" key="5">
    <source>
        <dbReference type="Proteomes" id="UP000243797"/>
    </source>
</evidence>
<dbReference type="OrthoDB" id="3897607at2759"/>
<protein>
    <recommendedName>
        <fullName evidence="3">Rhodopsin domain-containing protein</fullName>
    </recommendedName>
</protein>
<feature type="region of interest" description="Disordered" evidence="1">
    <location>
        <begin position="239"/>
        <end position="264"/>
    </location>
</feature>
<evidence type="ECO:0000259" key="3">
    <source>
        <dbReference type="Pfam" id="PF20684"/>
    </source>
</evidence>
<dbReference type="PANTHER" id="PTHR39614:SF2">
    <property type="entry name" value="INTEGRAL MEMBRANE PROTEIN"/>
    <property type="match status" value="1"/>
</dbReference>